<dbReference type="Gene3D" id="2.40.30.170">
    <property type="match status" value="2"/>
</dbReference>
<organism evidence="5 6">
    <name type="scientific">Pseudoduganella namucuonensis</name>
    <dbReference type="NCBI Taxonomy" id="1035707"/>
    <lineage>
        <taxon>Bacteria</taxon>
        <taxon>Pseudomonadati</taxon>
        <taxon>Pseudomonadota</taxon>
        <taxon>Betaproteobacteria</taxon>
        <taxon>Burkholderiales</taxon>
        <taxon>Oxalobacteraceae</taxon>
        <taxon>Telluria group</taxon>
        <taxon>Pseudoduganella</taxon>
    </lineage>
</organism>
<gene>
    <name evidence="5" type="ORF">SAMN05216552_100559</name>
</gene>
<feature type="coiled-coil region" evidence="3">
    <location>
        <begin position="459"/>
        <end position="486"/>
    </location>
</feature>
<proteinExistence type="predicted"/>
<evidence type="ECO:0000256" key="3">
    <source>
        <dbReference type="SAM" id="Coils"/>
    </source>
</evidence>
<dbReference type="PANTHER" id="PTHR32347:SF23">
    <property type="entry name" value="BLL5650 PROTEIN"/>
    <property type="match status" value="1"/>
</dbReference>
<evidence type="ECO:0000256" key="1">
    <source>
        <dbReference type="ARBA" id="ARBA00004196"/>
    </source>
</evidence>
<sequence>MSARHFAAGFSALLRPALPASRPAVAAVPAILAAALLAQAMPAPAVAASSHPAAAPRPVLLTGQVDAIDSQTIFVPPSQSSPIVLRNFVAEGTSVKAGDVVLRIETGGAANVDRLKLELEQARSRAEREAAKLEATAIDAEKALATARAALAKAKVDAVLPKTQIAALNYDRNQNELDRAQRDLEVRQAAYANARDAVARRRQDGELEAKKLQINIAYQITQLGQSEVRAAHDGVVVHDYSPWRNERFEEGSTAWPGNAAGRVLGSGPMAVVVWALEADRRFLSEGQGVNLRFDALPGAAVVGRIVRITSAPEARASWGRGRYFRVSVALPEGHGLALVPGMSVFAEPLAGEGSATAASAPGRAGAAAVVKAQAVANASAVAKADAKAKVKPQAGASKATGAELAIEGEIASRQPLAIAPPTIPYIWQYKLARMAPEGALVAAGQSVALFESAEVTNRLMEQQGTLNEKQRALEKLKLDHAEAARAGDLAVSEAQSNAEKSARKANLPPELIQRTEYDKLVIERALNAELAKLAIEQRKAQERARRAEMAGMESEVAKLRQSIAELAKGRAALDVVAPRAGRVLYRTSFTGEKFAPGSQIWMGLSVATLADPERLYVSAAAPEAQVHGVRVGQAARVTVSGANQAYAARVTALGRAFHGKSTVQSLMVRDVELEFDSPPQGLKPGAAVQVLLTPALEKSEKAK</sequence>
<evidence type="ECO:0000256" key="4">
    <source>
        <dbReference type="SAM" id="SignalP"/>
    </source>
</evidence>
<dbReference type="EMBL" id="FPBO01000005">
    <property type="protein sequence ID" value="SFU56975.1"/>
    <property type="molecule type" value="Genomic_DNA"/>
</dbReference>
<evidence type="ECO:0000313" key="5">
    <source>
        <dbReference type="EMBL" id="SFU56975.1"/>
    </source>
</evidence>
<dbReference type="GO" id="GO:0030313">
    <property type="term" value="C:cell envelope"/>
    <property type="evidence" value="ECO:0007669"/>
    <property type="project" value="UniProtKB-SubCell"/>
</dbReference>
<feature type="coiled-coil region" evidence="3">
    <location>
        <begin position="109"/>
        <end position="197"/>
    </location>
</feature>
<dbReference type="InterPro" id="IPR050465">
    <property type="entry name" value="UPF0194_transport"/>
</dbReference>
<keyword evidence="4" id="KW-0732">Signal</keyword>
<accession>A0A1I7H8D3</accession>
<comment type="subcellular location">
    <subcellularLocation>
        <location evidence="1">Cell envelope</location>
    </subcellularLocation>
</comment>
<evidence type="ECO:0000256" key="2">
    <source>
        <dbReference type="ARBA" id="ARBA00023054"/>
    </source>
</evidence>
<dbReference type="PANTHER" id="PTHR32347">
    <property type="entry name" value="EFFLUX SYSTEM COMPONENT YKNX-RELATED"/>
    <property type="match status" value="1"/>
</dbReference>
<dbReference type="OrthoDB" id="9156101at2"/>
<feature type="coiled-coil region" evidence="3">
    <location>
        <begin position="523"/>
        <end position="569"/>
    </location>
</feature>
<feature type="chain" id="PRO_5011785855" evidence="4">
    <location>
        <begin position="27"/>
        <end position="703"/>
    </location>
</feature>
<protein>
    <submittedName>
        <fullName evidence="5">HlyD family secretion protein</fullName>
    </submittedName>
</protein>
<dbReference type="AlphaFoldDB" id="A0A1I7H8D3"/>
<dbReference type="Proteomes" id="UP000199391">
    <property type="component" value="Unassembled WGS sequence"/>
</dbReference>
<keyword evidence="2 3" id="KW-0175">Coiled coil</keyword>
<name>A0A1I7H8D3_9BURK</name>
<dbReference type="RefSeq" id="WP_093554844.1">
    <property type="nucleotide sequence ID" value="NZ_FPBO01000005.1"/>
</dbReference>
<feature type="signal peptide" evidence="4">
    <location>
        <begin position="1"/>
        <end position="26"/>
    </location>
</feature>
<reference evidence="6" key="1">
    <citation type="submission" date="2016-10" db="EMBL/GenBank/DDBJ databases">
        <authorList>
            <person name="Varghese N."/>
            <person name="Submissions S."/>
        </authorList>
    </citation>
    <scope>NUCLEOTIDE SEQUENCE [LARGE SCALE GENOMIC DNA]</scope>
    <source>
        <strain evidence="6">CGMCC 1.11014</strain>
    </source>
</reference>
<evidence type="ECO:0000313" key="6">
    <source>
        <dbReference type="Proteomes" id="UP000199391"/>
    </source>
</evidence>
<dbReference type="STRING" id="1035707.SAMN05216552_100559"/>
<keyword evidence="6" id="KW-1185">Reference proteome</keyword>